<reference evidence="1 2" key="1">
    <citation type="submission" date="2020-08" db="EMBL/GenBank/DDBJ databases">
        <title>A Genomic Blueprint of the Chicken Gut Microbiome.</title>
        <authorList>
            <person name="Gilroy R."/>
            <person name="Ravi A."/>
            <person name="Getino M."/>
            <person name="Pursley I."/>
            <person name="Horton D.L."/>
            <person name="Alikhan N.-F."/>
            <person name="Baker D."/>
            <person name="Gharbi K."/>
            <person name="Hall N."/>
            <person name="Watson M."/>
            <person name="Adriaenssens E.M."/>
            <person name="Foster-Nyarko E."/>
            <person name="Jarju S."/>
            <person name="Secka A."/>
            <person name="Antonio M."/>
            <person name="Oren A."/>
            <person name="Chaudhuri R."/>
            <person name="La Ragione R.M."/>
            <person name="Hildebrand F."/>
            <person name="Pallen M.J."/>
        </authorList>
    </citation>
    <scope>NUCLEOTIDE SEQUENCE [LARGE SCALE GENOMIC DNA]</scope>
    <source>
        <strain evidence="1 2">Sa1BUA13</strain>
    </source>
</reference>
<keyword evidence="2" id="KW-1185">Reference proteome</keyword>
<comment type="caution">
    <text evidence="1">The sequence shown here is derived from an EMBL/GenBank/DDBJ whole genome shotgun (WGS) entry which is preliminary data.</text>
</comment>
<organism evidence="1 2">
    <name type="scientific">Planococcus wigleyi</name>
    <dbReference type="NCBI Taxonomy" id="2762216"/>
    <lineage>
        <taxon>Bacteria</taxon>
        <taxon>Bacillati</taxon>
        <taxon>Bacillota</taxon>
        <taxon>Bacilli</taxon>
        <taxon>Bacillales</taxon>
        <taxon>Caryophanaceae</taxon>
        <taxon>Planococcus</taxon>
    </lineage>
</organism>
<evidence type="ECO:0000313" key="2">
    <source>
        <dbReference type="Proteomes" id="UP000658980"/>
    </source>
</evidence>
<dbReference type="EMBL" id="JACSPU010000001">
    <property type="protein sequence ID" value="MBD8013899.1"/>
    <property type="molecule type" value="Genomic_DNA"/>
</dbReference>
<dbReference type="RefSeq" id="WP_191714108.1">
    <property type="nucleotide sequence ID" value="NZ_JACSPU010000001.1"/>
</dbReference>
<name>A0ABR8WA67_9BACL</name>
<proteinExistence type="predicted"/>
<gene>
    <name evidence="1" type="ORF">H9630_03630</name>
</gene>
<evidence type="ECO:0000313" key="1">
    <source>
        <dbReference type="EMBL" id="MBD8013899.1"/>
    </source>
</evidence>
<accession>A0ABR8WA67</accession>
<sequence length="76" mass="8840">METEDWQIYLNVNETGNVVDAEYGEKIIPAIEYHYFFLRSEEVAANIFDYRVEIVGNIPTLVKKIPETIEEEISAE</sequence>
<protein>
    <submittedName>
        <fullName evidence="1">Uncharacterized protein</fullName>
    </submittedName>
</protein>
<dbReference type="Proteomes" id="UP000658980">
    <property type="component" value="Unassembled WGS sequence"/>
</dbReference>